<organism evidence="1">
    <name type="scientific">Zea mays</name>
    <name type="common">Maize</name>
    <dbReference type="NCBI Taxonomy" id="4577"/>
    <lineage>
        <taxon>Eukaryota</taxon>
        <taxon>Viridiplantae</taxon>
        <taxon>Streptophyta</taxon>
        <taxon>Embryophyta</taxon>
        <taxon>Tracheophyta</taxon>
        <taxon>Spermatophyta</taxon>
        <taxon>Magnoliopsida</taxon>
        <taxon>Liliopsida</taxon>
        <taxon>Poales</taxon>
        <taxon>Poaceae</taxon>
        <taxon>PACMAD clade</taxon>
        <taxon>Panicoideae</taxon>
        <taxon>Andropogonodae</taxon>
        <taxon>Andropogoneae</taxon>
        <taxon>Tripsacinae</taxon>
        <taxon>Zea</taxon>
    </lineage>
</organism>
<sequence>MGATSLSLAEPTWTVPRLDAYRAMECRTLMKATRAAR</sequence>
<accession>A0A1D6FJT9</accession>
<evidence type="ECO:0000313" key="1">
    <source>
        <dbReference type="EMBL" id="AQK92027.1"/>
    </source>
</evidence>
<name>A0A1D6FJT9_MAIZE</name>
<gene>
    <name evidence="1" type="ORF">ZEAMMB73_Zm00001d009513</name>
</gene>
<proteinExistence type="predicted"/>
<dbReference type="EMBL" id="CM000784">
    <property type="protein sequence ID" value="AQK92027.1"/>
    <property type="molecule type" value="Genomic_DNA"/>
</dbReference>
<reference evidence="1" key="1">
    <citation type="submission" date="2015-12" db="EMBL/GenBank/DDBJ databases">
        <title>Update maize B73 reference genome by single molecule sequencing technologies.</title>
        <authorList>
            <consortium name="Maize Genome Sequencing Project"/>
            <person name="Ware D."/>
        </authorList>
    </citation>
    <scope>NUCLEOTIDE SEQUENCE</scope>
    <source>
        <tissue evidence="1">Seedling</tissue>
    </source>
</reference>
<dbReference type="AlphaFoldDB" id="A0A1D6FJT9"/>
<protein>
    <submittedName>
        <fullName evidence="1">Putative ubiquitin-conjugating enzyme E2 25</fullName>
    </submittedName>
</protein>